<dbReference type="GO" id="GO:0006606">
    <property type="term" value="P:protein import into nucleus"/>
    <property type="evidence" value="ECO:0007669"/>
    <property type="project" value="TreeGrafter"/>
</dbReference>
<comment type="caution">
    <text evidence="9">The sequence shown here is derived from an EMBL/GenBank/DDBJ whole genome shotgun (WGS) entry which is preliminary data.</text>
</comment>
<evidence type="ECO:0000256" key="5">
    <source>
        <dbReference type="ARBA" id="ARBA00023132"/>
    </source>
</evidence>
<evidence type="ECO:0000256" key="1">
    <source>
        <dbReference type="ARBA" id="ARBA00022448"/>
    </source>
</evidence>
<comment type="function">
    <text evidence="7">Functions as a component of the nuclear pore complex (NPC).</text>
</comment>
<evidence type="ECO:0000313" key="9">
    <source>
        <dbReference type="EMBL" id="GMI32017.1"/>
    </source>
</evidence>
<dbReference type="InterPro" id="IPR007252">
    <property type="entry name" value="Nup84/Nup107"/>
</dbReference>
<accession>A0A9W7G3Z3</accession>
<organism evidence="9 10">
    <name type="scientific">Triparma columacea</name>
    <dbReference type="NCBI Taxonomy" id="722753"/>
    <lineage>
        <taxon>Eukaryota</taxon>
        <taxon>Sar</taxon>
        <taxon>Stramenopiles</taxon>
        <taxon>Ochrophyta</taxon>
        <taxon>Bolidophyceae</taxon>
        <taxon>Parmales</taxon>
        <taxon>Triparmaceae</taxon>
        <taxon>Triparma</taxon>
    </lineage>
</organism>
<name>A0A9W7G3Z3_9STRA</name>
<evidence type="ECO:0000313" key="10">
    <source>
        <dbReference type="Proteomes" id="UP001165065"/>
    </source>
</evidence>
<dbReference type="GO" id="GO:0006406">
    <property type="term" value="P:mRNA export from nucleus"/>
    <property type="evidence" value="ECO:0007669"/>
    <property type="project" value="TreeGrafter"/>
</dbReference>
<protein>
    <recommendedName>
        <fullName evidence="7">Nuclear pore complex protein</fullName>
    </recommendedName>
</protein>
<dbReference type="Gene3D" id="1.10.3450.20">
    <property type="match status" value="1"/>
</dbReference>
<keyword evidence="4 7" id="KW-0811">Translocation</keyword>
<keyword evidence="1 7" id="KW-0813">Transport</keyword>
<feature type="region of interest" description="Disordered" evidence="8">
    <location>
        <begin position="64"/>
        <end position="98"/>
    </location>
</feature>
<proteinExistence type="inferred from homology"/>
<dbReference type="EMBL" id="BRYA01000014">
    <property type="protein sequence ID" value="GMI32017.1"/>
    <property type="molecule type" value="Genomic_DNA"/>
</dbReference>
<evidence type="ECO:0000256" key="3">
    <source>
        <dbReference type="ARBA" id="ARBA00022927"/>
    </source>
</evidence>
<dbReference type="GO" id="GO:0000973">
    <property type="term" value="P:post-transcriptional tethering of RNA polymerase II gene DNA at nuclear periphery"/>
    <property type="evidence" value="ECO:0007669"/>
    <property type="project" value="TreeGrafter"/>
</dbReference>
<comment type="similarity">
    <text evidence="7">Belongs to the nucleoporin Nup84/Nup107 family.</text>
</comment>
<evidence type="ECO:0000256" key="2">
    <source>
        <dbReference type="ARBA" id="ARBA00022816"/>
    </source>
</evidence>
<dbReference type="GO" id="GO:0017056">
    <property type="term" value="F:structural constituent of nuclear pore"/>
    <property type="evidence" value="ECO:0007669"/>
    <property type="project" value="UniProtKB-UniRule"/>
</dbReference>
<comment type="subunit">
    <text evidence="7">Part of the nuclear pore complex (NPC).</text>
</comment>
<dbReference type="AlphaFoldDB" id="A0A9W7G3Z3"/>
<dbReference type="GO" id="GO:0031080">
    <property type="term" value="C:nuclear pore outer ring"/>
    <property type="evidence" value="ECO:0007669"/>
    <property type="project" value="TreeGrafter"/>
</dbReference>
<comment type="subcellular location">
    <subcellularLocation>
        <location evidence="7">Nucleus</location>
        <location evidence="7">Nuclear pore complex</location>
    </subcellularLocation>
    <subcellularLocation>
        <location evidence="7">Nucleus membrane</location>
    </subcellularLocation>
</comment>
<keyword evidence="2" id="KW-0509">mRNA transport</keyword>
<dbReference type="Proteomes" id="UP001165065">
    <property type="component" value="Unassembled WGS sequence"/>
</dbReference>
<dbReference type="PANTHER" id="PTHR13003">
    <property type="entry name" value="NUP107-RELATED"/>
    <property type="match status" value="1"/>
</dbReference>
<reference evidence="10" key="1">
    <citation type="journal article" date="2023" name="Commun. Biol.">
        <title>Genome analysis of Parmales, the sister group of diatoms, reveals the evolutionary specialization of diatoms from phago-mixotrophs to photoautotrophs.</title>
        <authorList>
            <person name="Ban H."/>
            <person name="Sato S."/>
            <person name="Yoshikawa S."/>
            <person name="Yamada K."/>
            <person name="Nakamura Y."/>
            <person name="Ichinomiya M."/>
            <person name="Sato N."/>
            <person name="Blanc-Mathieu R."/>
            <person name="Endo H."/>
            <person name="Kuwata A."/>
            <person name="Ogata H."/>
        </authorList>
    </citation>
    <scope>NUCLEOTIDE SEQUENCE [LARGE SCALE GENOMIC DNA]</scope>
</reference>
<keyword evidence="5 7" id="KW-0906">Nuclear pore complex</keyword>
<dbReference type="Gene3D" id="1.20.190.50">
    <property type="match status" value="1"/>
</dbReference>
<dbReference type="PANTHER" id="PTHR13003:SF2">
    <property type="entry name" value="NUCLEAR PORE COMPLEX PROTEIN NUP107"/>
    <property type="match status" value="1"/>
</dbReference>
<sequence length="929" mass="102141">MPRLGLNDMDDDEDVVMESDDAYAQISNALADWGDDSTSKRALSEATESLRKKSVFSKAGFVRPTFSPNAHPGSSPGGRGASRLQKFTVGGEDGGEGSGNIVSGGEDMIVAAGFAGSLTSSALVAPVDEVEKSCCALGHEALRDLLAFSKNRAPEDDGAANSNFFDALARAANCRGDEGRAERNVWTLMEKLCEEGVDNLLNVRPEEYEESTPLDAIVSDVCSTPSEVIIECVNNDRLLRRRQIILEWLESCAEEDIVFYDPNAKSRNGRAAMWPQTMKNGGGRFHVDLEELKGLDGEDEAELLSSVFMMIRAGKLQDACALCAKAGQPWRAASISGSMPMGSNVDEIGNDSGSFFGNPKFALWRRTCWKLGRACAGKKKLNQNNKNGRLDKSAYEAAIYATLGNDFETMRNSPVLNGGFYDHLWVHFRCMVERATDECTFAHSRRRREVGVKYPFAGAGGGAGGKRAEDEQLAETGALANIDEGYTVDSFRSEEAQILWNRAVSALILAEGQVSSFISTALRGEGGGLGGGWLRFAAHFVAFFKVIGKGEQGQGGGQGANAFDEEDACEILKNYIAFLVDNKQVELVATYCSLLPETACVTTYAQTLMVVEDFEERKRMFGRGMDLFPELMEEILVLTVERIRDSEEFEDARKMKSLEYLCIDPAYRLEGLVQANNLLRMLLLQGKIESCKLLVVKYWPADSVSVIRELIEGNEEGRGERLEESGESVIWEHESLVAVIIAHTKFDLWREIVTKVEEDERRLAEGSLIGGGGVGLNKVEMEIFEKSKERERKEKLDRERKGVEDAAGDALVALQVVLQYSGGFLFMNDDEISEDEVRGAEIASLRKGLIPTVVNLIAYLLCVMGAFFEKEEGGGKEKARGQYQQIVDLATTLTDERYKIMDCLRSEDAAAILEKVAEAQVNVLRCVEK</sequence>
<evidence type="ECO:0000256" key="8">
    <source>
        <dbReference type="SAM" id="MobiDB-lite"/>
    </source>
</evidence>
<evidence type="ECO:0000256" key="6">
    <source>
        <dbReference type="ARBA" id="ARBA00023242"/>
    </source>
</evidence>
<dbReference type="OrthoDB" id="196733at2759"/>
<evidence type="ECO:0000256" key="7">
    <source>
        <dbReference type="RuleBase" id="RU365072"/>
    </source>
</evidence>
<keyword evidence="10" id="KW-1185">Reference proteome</keyword>
<dbReference type="Pfam" id="PF04121">
    <property type="entry name" value="Nup84_Nup100"/>
    <property type="match status" value="1"/>
</dbReference>
<keyword evidence="7" id="KW-0472">Membrane</keyword>
<dbReference type="GO" id="GO:0031965">
    <property type="term" value="C:nuclear membrane"/>
    <property type="evidence" value="ECO:0007669"/>
    <property type="project" value="UniProtKB-SubCell"/>
</dbReference>
<gene>
    <name evidence="9" type="ORF">TrCOL_g2756</name>
</gene>
<evidence type="ECO:0000256" key="4">
    <source>
        <dbReference type="ARBA" id="ARBA00023010"/>
    </source>
</evidence>
<keyword evidence="6 7" id="KW-0539">Nucleus</keyword>
<keyword evidence="3" id="KW-0653">Protein transport</keyword>